<comment type="caution">
    <text evidence="1">The sequence shown here is derived from an EMBL/GenBank/DDBJ whole genome shotgun (WGS) entry which is preliminary data.</text>
</comment>
<accession>A0AAW8UDP3</accession>
<dbReference type="Gene3D" id="3.10.450.150">
    <property type="entry name" value="enterococcus faecalis protein"/>
    <property type="match status" value="1"/>
</dbReference>
<dbReference type="Proteomes" id="UP001268577">
    <property type="component" value="Unassembled WGS sequence"/>
</dbReference>
<organism evidence="1 2">
    <name type="scientific">Vagococcus carniphilus</name>
    <dbReference type="NCBI Taxonomy" id="218144"/>
    <lineage>
        <taxon>Bacteria</taxon>
        <taxon>Bacillati</taxon>
        <taxon>Bacillota</taxon>
        <taxon>Bacilli</taxon>
        <taxon>Lactobacillales</taxon>
        <taxon>Enterococcaceae</taxon>
        <taxon>Vagococcus</taxon>
    </lineage>
</organism>
<dbReference type="AlphaFoldDB" id="A0AAW8UDP3"/>
<sequence>MRITTKAIQKKLSLELIQLLWNWYDEGYQNIKSDDYQFFQVNQIERRTKLKMWQEDPQAMKIKSIPHLLNRIEKQ</sequence>
<reference evidence="1" key="1">
    <citation type="submission" date="2023-03" db="EMBL/GenBank/DDBJ databases">
        <authorList>
            <person name="Shen W."/>
            <person name="Cai J."/>
        </authorList>
    </citation>
    <scope>NUCLEOTIDE SEQUENCE</scope>
    <source>
        <strain evidence="1">P96-3</strain>
    </source>
</reference>
<dbReference type="RefSeq" id="WP_311985688.1">
    <property type="nucleotide sequence ID" value="NZ_JARQBZ010000036.1"/>
</dbReference>
<name>A0AAW8UDP3_9ENTE</name>
<gene>
    <name evidence="1" type="ORF">P7H70_13615</name>
</gene>
<evidence type="ECO:0000313" key="2">
    <source>
        <dbReference type="Proteomes" id="UP001268577"/>
    </source>
</evidence>
<dbReference type="EMBL" id="JARQBZ010000036">
    <property type="protein sequence ID" value="MDT2835075.1"/>
    <property type="molecule type" value="Genomic_DNA"/>
</dbReference>
<protein>
    <submittedName>
        <fullName evidence="1">DUF960 family protein</fullName>
    </submittedName>
</protein>
<evidence type="ECO:0000313" key="1">
    <source>
        <dbReference type="EMBL" id="MDT2835075.1"/>
    </source>
</evidence>
<proteinExistence type="predicted"/>